<accession>A0A554SBE6</accession>
<comment type="caution">
    <text evidence="1">The sequence shown here is derived from an EMBL/GenBank/DDBJ whole genome shotgun (WGS) entry which is preliminary data.</text>
</comment>
<dbReference type="EMBL" id="VLNT01000005">
    <property type="protein sequence ID" value="TSD63652.1"/>
    <property type="molecule type" value="Genomic_DNA"/>
</dbReference>
<dbReference type="RefSeq" id="WP_143913022.1">
    <property type="nucleotide sequence ID" value="NZ_VLNT01000005.1"/>
</dbReference>
<proteinExistence type="predicted"/>
<name>A0A554SBE6_9ACTN</name>
<evidence type="ECO:0000313" key="2">
    <source>
        <dbReference type="Proteomes" id="UP000316988"/>
    </source>
</evidence>
<reference evidence="1 2" key="1">
    <citation type="submission" date="2019-07" db="EMBL/GenBank/DDBJ databases">
        <authorList>
            <person name="Zhao L.H."/>
        </authorList>
    </citation>
    <scope>NUCLEOTIDE SEQUENCE [LARGE SCALE GENOMIC DNA]</scope>
    <source>
        <strain evidence="1 2">Co35</strain>
    </source>
</reference>
<dbReference type="OrthoDB" id="5175769at2"/>
<protein>
    <recommendedName>
        <fullName evidence="3">Nucleotidyl transferase AbiEii/AbiGii toxin family protein</fullName>
    </recommendedName>
</protein>
<dbReference type="Proteomes" id="UP000316988">
    <property type="component" value="Unassembled WGS sequence"/>
</dbReference>
<evidence type="ECO:0008006" key="3">
    <source>
        <dbReference type="Google" id="ProtNLM"/>
    </source>
</evidence>
<organism evidence="1 2">
    <name type="scientific">Aeromicrobium piscarium</name>
    <dbReference type="NCBI Taxonomy" id="2590901"/>
    <lineage>
        <taxon>Bacteria</taxon>
        <taxon>Bacillati</taxon>
        <taxon>Actinomycetota</taxon>
        <taxon>Actinomycetes</taxon>
        <taxon>Propionibacteriales</taxon>
        <taxon>Nocardioidaceae</taxon>
        <taxon>Aeromicrobium</taxon>
    </lineage>
</organism>
<dbReference type="AlphaFoldDB" id="A0A554SBE6"/>
<keyword evidence="2" id="KW-1185">Reference proteome</keyword>
<evidence type="ECO:0000313" key="1">
    <source>
        <dbReference type="EMBL" id="TSD63652.1"/>
    </source>
</evidence>
<sequence>MSDAQTVAWHALMELHERLPDSWTLIGGQMVHLHCSERGVAPVRTTDDADALLNVKHRPTILFDFTQGLHDAGFRPTGVTPEGHQHRWVKGEAQIDVLIGDRLGQRGAADRKGITGSTTLGTPGAARVLARSESIEIAVGDRVGHIRRPTLLGALIAKAAAHSVGQDSGRDRHRNDFAVLASLTTAADLRAQSLSRAERRYLANMIEAVDNDAAALETVPGAAVGVRRTATVLTTP</sequence>
<gene>
    <name evidence="1" type="ORF">FNM00_08570</name>
</gene>